<feature type="compositionally biased region" description="Basic and acidic residues" evidence="1">
    <location>
        <begin position="78"/>
        <end position="90"/>
    </location>
</feature>
<proteinExistence type="predicted"/>
<dbReference type="OrthoDB" id="7409884at2759"/>
<organism evidence="2 3">
    <name type="scientific">Eumeta variegata</name>
    <name type="common">Bagworm moth</name>
    <name type="synonym">Eumeta japonica</name>
    <dbReference type="NCBI Taxonomy" id="151549"/>
    <lineage>
        <taxon>Eukaryota</taxon>
        <taxon>Metazoa</taxon>
        <taxon>Ecdysozoa</taxon>
        <taxon>Arthropoda</taxon>
        <taxon>Hexapoda</taxon>
        <taxon>Insecta</taxon>
        <taxon>Pterygota</taxon>
        <taxon>Neoptera</taxon>
        <taxon>Endopterygota</taxon>
        <taxon>Lepidoptera</taxon>
        <taxon>Glossata</taxon>
        <taxon>Ditrysia</taxon>
        <taxon>Tineoidea</taxon>
        <taxon>Psychidae</taxon>
        <taxon>Oiketicinae</taxon>
        <taxon>Eumeta</taxon>
    </lineage>
</organism>
<comment type="caution">
    <text evidence="2">The sequence shown here is derived from an EMBL/GenBank/DDBJ whole genome shotgun (WGS) entry which is preliminary data.</text>
</comment>
<gene>
    <name evidence="2" type="ORF">EVAR_22319_1</name>
</gene>
<feature type="compositionally biased region" description="Low complexity" evidence="1">
    <location>
        <begin position="54"/>
        <end position="77"/>
    </location>
</feature>
<dbReference type="EMBL" id="BGZK01000150">
    <property type="protein sequence ID" value="GBP23459.1"/>
    <property type="molecule type" value="Genomic_DNA"/>
</dbReference>
<protein>
    <submittedName>
        <fullName evidence="2">Uncharacterized protein</fullName>
    </submittedName>
</protein>
<sequence length="284" mass="30808">MAAFGKSPEQKTSTRNTFRGEYVLQCDSREAAAPDDRFDFLEEALQLVELGDSASAPAPVSASTSVSAPSPAEASSPGHEERVEEAREEGAGAAAAMLHPAVARHALPHHHHHLTAHYHNQVSAGLWGCDGIASRCDAMVDPIPDTALGVRWETLTRMRIIEIPTCVNRDSPRPRIVSLPATLVTEATPARRSPRHASIAHHRHRRCSRDKLLTKVEIIAHCAAGDNCKGSDELNTVKPQHIVNHPTVSSRPPTNFIQIEGLVLKAFPSSPPPSMLWRRTAASC</sequence>
<feature type="region of interest" description="Disordered" evidence="1">
    <location>
        <begin position="54"/>
        <end position="93"/>
    </location>
</feature>
<accession>A0A4C1UAW4</accession>
<keyword evidence="3" id="KW-1185">Reference proteome</keyword>
<reference evidence="2 3" key="1">
    <citation type="journal article" date="2019" name="Commun. Biol.">
        <title>The bagworm genome reveals a unique fibroin gene that provides high tensile strength.</title>
        <authorList>
            <person name="Kono N."/>
            <person name="Nakamura H."/>
            <person name="Ohtoshi R."/>
            <person name="Tomita M."/>
            <person name="Numata K."/>
            <person name="Arakawa K."/>
        </authorList>
    </citation>
    <scope>NUCLEOTIDE SEQUENCE [LARGE SCALE GENOMIC DNA]</scope>
</reference>
<feature type="region of interest" description="Disordered" evidence="1">
    <location>
        <begin position="1"/>
        <end position="20"/>
    </location>
</feature>
<name>A0A4C1UAW4_EUMVA</name>
<evidence type="ECO:0000313" key="2">
    <source>
        <dbReference type="EMBL" id="GBP23459.1"/>
    </source>
</evidence>
<evidence type="ECO:0000313" key="3">
    <source>
        <dbReference type="Proteomes" id="UP000299102"/>
    </source>
</evidence>
<dbReference type="AlphaFoldDB" id="A0A4C1UAW4"/>
<evidence type="ECO:0000256" key="1">
    <source>
        <dbReference type="SAM" id="MobiDB-lite"/>
    </source>
</evidence>
<dbReference type="Proteomes" id="UP000299102">
    <property type="component" value="Unassembled WGS sequence"/>
</dbReference>